<keyword evidence="3" id="KW-0808">Transferase</keyword>
<keyword evidence="2" id="KW-0489">Methyltransferase</keyword>
<evidence type="ECO:0000256" key="3">
    <source>
        <dbReference type="ARBA" id="ARBA00022679"/>
    </source>
</evidence>
<dbReference type="AlphaFoldDB" id="A0A6J6G8Z4"/>
<dbReference type="InterPro" id="IPR050320">
    <property type="entry name" value="N5-glutamine_MTase"/>
</dbReference>
<dbReference type="EC" id="2.1.1.297" evidence="1"/>
<dbReference type="GO" id="GO:0003676">
    <property type="term" value="F:nucleic acid binding"/>
    <property type="evidence" value="ECO:0007669"/>
    <property type="project" value="InterPro"/>
</dbReference>
<dbReference type="HAMAP" id="MF_02126">
    <property type="entry name" value="RF_methyltr_PrmC"/>
    <property type="match status" value="1"/>
</dbReference>
<dbReference type="Pfam" id="PF17827">
    <property type="entry name" value="PrmC_N"/>
    <property type="match status" value="1"/>
</dbReference>
<evidence type="ECO:0000256" key="1">
    <source>
        <dbReference type="ARBA" id="ARBA00012771"/>
    </source>
</evidence>
<dbReference type="PANTHER" id="PTHR18895">
    <property type="entry name" value="HEMK METHYLTRANSFERASE"/>
    <property type="match status" value="1"/>
</dbReference>
<gene>
    <name evidence="8" type="ORF">UFOPK1493_04004</name>
</gene>
<dbReference type="InterPro" id="IPR019874">
    <property type="entry name" value="RF_methyltr_PrmC"/>
</dbReference>
<dbReference type="InterPro" id="IPR002052">
    <property type="entry name" value="DNA_methylase_N6_adenine_CS"/>
</dbReference>
<evidence type="ECO:0000256" key="4">
    <source>
        <dbReference type="ARBA" id="ARBA00022691"/>
    </source>
</evidence>
<dbReference type="Gene3D" id="3.40.50.150">
    <property type="entry name" value="Vaccinia Virus protein VP39"/>
    <property type="match status" value="1"/>
</dbReference>
<dbReference type="PANTHER" id="PTHR18895:SF74">
    <property type="entry name" value="MTRF1L RELEASE FACTOR GLUTAMINE METHYLTRANSFERASE"/>
    <property type="match status" value="1"/>
</dbReference>
<comment type="catalytic activity">
    <reaction evidence="5">
        <text>L-glutaminyl-[peptide chain release factor] + S-adenosyl-L-methionine = N(5)-methyl-L-glutaminyl-[peptide chain release factor] + S-adenosyl-L-homocysteine + H(+)</text>
        <dbReference type="Rhea" id="RHEA:42896"/>
        <dbReference type="Rhea" id="RHEA-COMP:10271"/>
        <dbReference type="Rhea" id="RHEA-COMP:10272"/>
        <dbReference type="ChEBI" id="CHEBI:15378"/>
        <dbReference type="ChEBI" id="CHEBI:30011"/>
        <dbReference type="ChEBI" id="CHEBI:57856"/>
        <dbReference type="ChEBI" id="CHEBI:59789"/>
        <dbReference type="ChEBI" id="CHEBI:61891"/>
        <dbReference type="EC" id="2.1.1.297"/>
    </reaction>
</comment>
<dbReference type="NCBIfam" id="TIGR00536">
    <property type="entry name" value="hemK_fam"/>
    <property type="match status" value="1"/>
</dbReference>
<dbReference type="Gene3D" id="1.10.8.10">
    <property type="entry name" value="DNA helicase RuvA subunit, C-terminal domain"/>
    <property type="match status" value="1"/>
</dbReference>
<dbReference type="GO" id="GO:0102559">
    <property type="term" value="F:peptide chain release factor N(5)-glutamine methyltransferase activity"/>
    <property type="evidence" value="ECO:0007669"/>
    <property type="project" value="UniProtKB-EC"/>
</dbReference>
<feature type="domain" description="Methyltransferase small" evidence="6">
    <location>
        <begin position="115"/>
        <end position="208"/>
    </location>
</feature>
<dbReference type="NCBIfam" id="TIGR03534">
    <property type="entry name" value="RF_mod_PrmC"/>
    <property type="match status" value="1"/>
</dbReference>
<name>A0A6J6G8Z4_9ZZZZ</name>
<dbReference type="GO" id="GO:0032259">
    <property type="term" value="P:methylation"/>
    <property type="evidence" value="ECO:0007669"/>
    <property type="project" value="UniProtKB-KW"/>
</dbReference>
<organism evidence="8">
    <name type="scientific">freshwater metagenome</name>
    <dbReference type="NCBI Taxonomy" id="449393"/>
    <lineage>
        <taxon>unclassified sequences</taxon>
        <taxon>metagenomes</taxon>
        <taxon>ecological metagenomes</taxon>
    </lineage>
</organism>
<sequence>MSPDGGGDPDAEGTVSWRELWRETERRVGDRRVARWICEVASGADGDEFVDALDDPATERMVAHLDAMVARYADGEPLQYVLGRWAFRHLDVLVDRRVLIPRPETELLVDHALTALPAHPRPWRVADLGTGSGVIGLSIAHERWHDGMEVWLTDVSPDALDVASANAAGLGRAAVAVRAAQGSWYEALPASHRASFHAIVANPPYIAPDDPDVEPIVRDHEPHLALFAADAGLAHLARIVAGAGGWLVPGGTLLLEIGSGQGDAVTALARDAGLVEVEVHLDLAGLPRVVQAKRAAT</sequence>
<keyword evidence="4" id="KW-0949">S-adenosyl-L-methionine</keyword>
<evidence type="ECO:0000259" key="7">
    <source>
        <dbReference type="Pfam" id="PF17827"/>
    </source>
</evidence>
<dbReference type="CDD" id="cd02440">
    <property type="entry name" value="AdoMet_MTases"/>
    <property type="match status" value="1"/>
</dbReference>
<dbReference type="InterPro" id="IPR040758">
    <property type="entry name" value="PrmC_N"/>
</dbReference>
<dbReference type="Pfam" id="PF05175">
    <property type="entry name" value="MTS"/>
    <property type="match status" value="1"/>
</dbReference>
<evidence type="ECO:0000313" key="8">
    <source>
        <dbReference type="EMBL" id="CAB4595903.1"/>
    </source>
</evidence>
<dbReference type="SUPFAM" id="SSF53335">
    <property type="entry name" value="S-adenosyl-L-methionine-dependent methyltransferases"/>
    <property type="match status" value="1"/>
</dbReference>
<evidence type="ECO:0000259" key="6">
    <source>
        <dbReference type="Pfam" id="PF05175"/>
    </source>
</evidence>
<dbReference type="EMBL" id="CAEZSR010000271">
    <property type="protein sequence ID" value="CAB4595903.1"/>
    <property type="molecule type" value="Genomic_DNA"/>
</dbReference>
<feature type="domain" description="Release factor glutamine methyltransferase N-terminal" evidence="7">
    <location>
        <begin position="30"/>
        <end position="83"/>
    </location>
</feature>
<proteinExistence type="inferred from homology"/>
<accession>A0A6J6G8Z4</accession>
<evidence type="ECO:0000256" key="2">
    <source>
        <dbReference type="ARBA" id="ARBA00022603"/>
    </source>
</evidence>
<reference evidence="8" key="1">
    <citation type="submission" date="2020-05" db="EMBL/GenBank/DDBJ databases">
        <authorList>
            <person name="Chiriac C."/>
            <person name="Salcher M."/>
            <person name="Ghai R."/>
            <person name="Kavagutti S V."/>
        </authorList>
    </citation>
    <scope>NUCLEOTIDE SEQUENCE</scope>
</reference>
<protein>
    <recommendedName>
        <fullName evidence="1">peptide chain release factor N(5)-glutamine methyltransferase</fullName>
        <ecNumber evidence="1">2.1.1.297</ecNumber>
    </recommendedName>
</protein>
<dbReference type="PROSITE" id="PS00092">
    <property type="entry name" value="N6_MTASE"/>
    <property type="match status" value="1"/>
</dbReference>
<dbReference type="InterPro" id="IPR029063">
    <property type="entry name" value="SAM-dependent_MTases_sf"/>
</dbReference>
<dbReference type="InterPro" id="IPR007848">
    <property type="entry name" value="Small_mtfrase_dom"/>
</dbReference>
<dbReference type="InterPro" id="IPR004556">
    <property type="entry name" value="HemK-like"/>
</dbReference>
<evidence type="ECO:0000256" key="5">
    <source>
        <dbReference type="ARBA" id="ARBA00048391"/>
    </source>
</evidence>